<gene>
    <name evidence="1" type="ORF">CARN5_0126</name>
</gene>
<sequence length="70" mass="7681">MKALPGESFFGLSFAQILGALDVVRTRGMSPEQGAELERLGLVVLKKYVQRPENTAHEETAARPQLQAVE</sequence>
<protein>
    <submittedName>
        <fullName evidence="1">Uncharacterized protein</fullName>
    </submittedName>
</protein>
<name>E6QGJ8_9ZZZZ</name>
<evidence type="ECO:0000313" key="1">
    <source>
        <dbReference type="EMBL" id="CBI06360.1"/>
    </source>
</evidence>
<proteinExistence type="predicted"/>
<comment type="caution">
    <text evidence="1">The sequence shown here is derived from an EMBL/GenBank/DDBJ whole genome shotgun (WGS) entry which is preliminary data.</text>
</comment>
<reference evidence="1" key="1">
    <citation type="submission" date="2009-10" db="EMBL/GenBank/DDBJ databases">
        <title>Diversity of trophic interactions inside an arsenic-rich microbial ecosystem.</title>
        <authorList>
            <person name="Bertin P.N."/>
            <person name="Heinrich-Salmeron A."/>
            <person name="Pelletier E."/>
            <person name="Goulhen-Chollet F."/>
            <person name="Arsene-Ploetze F."/>
            <person name="Gallien S."/>
            <person name="Calteau A."/>
            <person name="Vallenet D."/>
            <person name="Casiot C."/>
            <person name="Chane-Woon-Ming B."/>
            <person name="Giloteaux L."/>
            <person name="Barakat M."/>
            <person name="Bonnefoy V."/>
            <person name="Bruneel O."/>
            <person name="Chandler M."/>
            <person name="Cleiss J."/>
            <person name="Duran R."/>
            <person name="Elbaz-Poulichet F."/>
            <person name="Fonknechten N."/>
            <person name="Lauga B."/>
            <person name="Mornico D."/>
            <person name="Ortet P."/>
            <person name="Schaeffer C."/>
            <person name="Siguier P."/>
            <person name="Alexander Thil Smith A."/>
            <person name="Van Dorsselaer A."/>
            <person name="Weissenbach J."/>
            <person name="Medigue C."/>
            <person name="Le Paslier D."/>
        </authorList>
    </citation>
    <scope>NUCLEOTIDE SEQUENCE</scope>
</reference>
<dbReference type="EMBL" id="CABP01000171">
    <property type="protein sequence ID" value="CBI06360.1"/>
    <property type="molecule type" value="Genomic_DNA"/>
</dbReference>
<dbReference type="AlphaFoldDB" id="E6QGJ8"/>
<organism evidence="1">
    <name type="scientific">mine drainage metagenome</name>
    <dbReference type="NCBI Taxonomy" id="410659"/>
    <lineage>
        <taxon>unclassified sequences</taxon>
        <taxon>metagenomes</taxon>
        <taxon>ecological metagenomes</taxon>
    </lineage>
</organism>
<accession>E6QGJ8</accession>